<dbReference type="EMBL" id="CAAALY010010650">
    <property type="protein sequence ID" value="VEL11031.1"/>
    <property type="molecule type" value="Genomic_DNA"/>
</dbReference>
<accession>A0A3S4ZSM8</accession>
<sequence>MPKYKQRTQHRKNTYINRLLLTPLTQESELESCSPQASPAPLHSALVELLGTNFELGCSAPTSSPIHPPSSLAQSNGTSRRQSESPSLSLSPFEAESHELVGVSGMETAPDSSSIAANYCPILSHRHSSRMDSGIEEGDEELMSDCPSLGRFASRPIEVPLTTKRLPLATDELSHCIKKAEFVEERHRQRLESEYWPDILETEGDLEAAKLTFP</sequence>
<proteinExistence type="predicted"/>
<evidence type="ECO:0000256" key="1">
    <source>
        <dbReference type="SAM" id="MobiDB-lite"/>
    </source>
</evidence>
<feature type="compositionally biased region" description="Low complexity" evidence="1">
    <location>
        <begin position="84"/>
        <end position="93"/>
    </location>
</feature>
<comment type="caution">
    <text evidence="2">The sequence shown here is derived from an EMBL/GenBank/DDBJ whole genome shotgun (WGS) entry which is preliminary data.</text>
</comment>
<feature type="compositionally biased region" description="Polar residues" evidence="1">
    <location>
        <begin position="60"/>
        <end position="78"/>
    </location>
</feature>
<evidence type="ECO:0000313" key="3">
    <source>
        <dbReference type="Proteomes" id="UP000784294"/>
    </source>
</evidence>
<dbReference type="AlphaFoldDB" id="A0A3S4ZSM8"/>
<feature type="region of interest" description="Disordered" evidence="1">
    <location>
        <begin position="60"/>
        <end position="93"/>
    </location>
</feature>
<dbReference type="Proteomes" id="UP000784294">
    <property type="component" value="Unassembled WGS sequence"/>
</dbReference>
<evidence type="ECO:0000313" key="2">
    <source>
        <dbReference type="EMBL" id="VEL11031.1"/>
    </source>
</evidence>
<keyword evidence="3" id="KW-1185">Reference proteome</keyword>
<name>A0A3S4ZSM8_9PLAT</name>
<gene>
    <name evidence="2" type="ORF">PXEA_LOCUS4471</name>
</gene>
<reference evidence="2" key="1">
    <citation type="submission" date="2018-11" db="EMBL/GenBank/DDBJ databases">
        <authorList>
            <consortium name="Pathogen Informatics"/>
        </authorList>
    </citation>
    <scope>NUCLEOTIDE SEQUENCE</scope>
</reference>
<protein>
    <submittedName>
        <fullName evidence="2">Uncharacterized protein</fullName>
    </submittedName>
</protein>
<organism evidence="2 3">
    <name type="scientific">Protopolystoma xenopodis</name>
    <dbReference type="NCBI Taxonomy" id="117903"/>
    <lineage>
        <taxon>Eukaryota</taxon>
        <taxon>Metazoa</taxon>
        <taxon>Spiralia</taxon>
        <taxon>Lophotrochozoa</taxon>
        <taxon>Platyhelminthes</taxon>
        <taxon>Monogenea</taxon>
        <taxon>Polyopisthocotylea</taxon>
        <taxon>Polystomatidea</taxon>
        <taxon>Polystomatidae</taxon>
        <taxon>Protopolystoma</taxon>
    </lineage>
</organism>